<dbReference type="InterPro" id="IPR050238">
    <property type="entry name" value="DNA_Rep/Repair_Clamp_Loader"/>
</dbReference>
<accession>A0A841Q2U3</accession>
<dbReference type="GO" id="GO:0003677">
    <property type="term" value="F:DNA binding"/>
    <property type="evidence" value="ECO:0007669"/>
    <property type="project" value="InterPro"/>
</dbReference>
<evidence type="ECO:0000256" key="1">
    <source>
        <dbReference type="ARBA" id="ARBA00012417"/>
    </source>
</evidence>
<keyword evidence="3 9" id="KW-0808">Transferase</keyword>
<evidence type="ECO:0000259" key="8">
    <source>
        <dbReference type="Pfam" id="PF09115"/>
    </source>
</evidence>
<protein>
    <recommendedName>
        <fullName evidence="2">DNA polymerase III subunit delta'</fullName>
        <ecNumber evidence="1">2.7.7.7</ecNumber>
    </recommendedName>
</protein>
<gene>
    <name evidence="9" type="ORF">HNR44_003521</name>
</gene>
<dbReference type="Gene3D" id="3.40.50.300">
    <property type="entry name" value="P-loop containing nucleotide triphosphate hydrolases"/>
    <property type="match status" value="1"/>
</dbReference>
<dbReference type="GO" id="GO:0006261">
    <property type="term" value="P:DNA-templated DNA replication"/>
    <property type="evidence" value="ECO:0007669"/>
    <property type="project" value="TreeGrafter"/>
</dbReference>
<dbReference type="PANTHER" id="PTHR11669:SF8">
    <property type="entry name" value="DNA POLYMERASE III SUBUNIT DELTA"/>
    <property type="match status" value="1"/>
</dbReference>
<comment type="caution">
    <text evidence="9">The sequence shown here is derived from an EMBL/GenBank/DDBJ whole genome shotgun (WGS) entry which is preliminary data.</text>
</comment>
<keyword evidence="6" id="KW-0239">DNA-directed DNA polymerase</keyword>
<evidence type="ECO:0000256" key="4">
    <source>
        <dbReference type="ARBA" id="ARBA00022695"/>
    </source>
</evidence>
<evidence type="ECO:0000313" key="10">
    <source>
        <dbReference type="Proteomes" id="UP000568839"/>
    </source>
</evidence>
<dbReference type="SUPFAM" id="SSF52540">
    <property type="entry name" value="P-loop containing nucleoside triphosphate hydrolases"/>
    <property type="match status" value="1"/>
</dbReference>
<dbReference type="InterPro" id="IPR015199">
    <property type="entry name" value="DNA_pol_III_delta_C"/>
</dbReference>
<evidence type="ECO:0000256" key="6">
    <source>
        <dbReference type="ARBA" id="ARBA00022932"/>
    </source>
</evidence>
<keyword evidence="5" id="KW-0235">DNA replication</keyword>
<dbReference type="InterPro" id="IPR027417">
    <property type="entry name" value="P-loop_NTPase"/>
</dbReference>
<evidence type="ECO:0000256" key="2">
    <source>
        <dbReference type="ARBA" id="ARBA00014363"/>
    </source>
</evidence>
<reference evidence="9 10" key="1">
    <citation type="submission" date="2020-08" db="EMBL/GenBank/DDBJ databases">
        <title>Genomic Encyclopedia of Type Strains, Phase IV (KMG-IV): sequencing the most valuable type-strain genomes for metagenomic binning, comparative biology and taxonomic classification.</title>
        <authorList>
            <person name="Goeker M."/>
        </authorList>
    </citation>
    <scope>NUCLEOTIDE SEQUENCE [LARGE SCALE GENOMIC DNA]</scope>
    <source>
        <strain evidence="9 10">DSM 21769</strain>
    </source>
</reference>
<dbReference type="GO" id="GO:0009360">
    <property type="term" value="C:DNA polymerase III complex"/>
    <property type="evidence" value="ECO:0007669"/>
    <property type="project" value="InterPro"/>
</dbReference>
<organism evidence="9 10">
    <name type="scientific">Geomicrobium halophilum</name>
    <dbReference type="NCBI Taxonomy" id="549000"/>
    <lineage>
        <taxon>Bacteria</taxon>
        <taxon>Bacillati</taxon>
        <taxon>Bacillota</taxon>
        <taxon>Bacilli</taxon>
        <taxon>Bacillales</taxon>
        <taxon>Geomicrobium</taxon>
    </lineage>
</organism>
<dbReference type="RefSeq" id="WP_184405812.1">
    <property type="nucleotide sequence ID" value="NZ_JACHHJ010000008.1"/>
</dbReference>
<feature type="domain" description="DNA polymerase III delta subunit C-terminal" evidence="8">
    <location>
        <begin position="253"/>
        <end position="326"/>
    </location>
</feature>
<dbReference type="Proteomes" id="UP000568839">
    <property type="component" value="Unassembled WGS sequence"/>
</dbReference>
<evidence type="ECO:0000256" key="3">
    <source>
        <dbReference type="ARBA" id="ARBA00022679"/>
    </source>
</evidence>
<dbReference type="PANTHER" id="PTHR11669">
    <property type="entry name" value="REPLICATION FACTOR C / DNA POLYMERASE III GAMMA-TAU SUBUNIT"/>
    <property type="match status" value="1"/>
</dbReference>
<comment type="catalytic activity">
    <reaction evidence="7">
        <text>DNA(n) + a 2'-deoxyribonucleoside 5'-triphosphate = DNA(n+1) + diphosphate</text>
        <dbReference type="Rhea" id="RHEA:22508"/>
        <dbReference type="Rhea" id="RHEA-COMP:17339"/>
        <dbReference type="Rhea" id="RHEA-COMP:17340"/>
        <dbReference type="ChEBI" id="CHEBI:33019"/>
        <dbReference type="ChEBI" id="CHEBI:61560"/>
        <dbReference type="ChEBI" id="CHEBI:173112"/>
        <dbReference type="EC" id="2.7.7.7"/>
    </reaction>
</comment>
<keyword evidence="10" id="KW-1185">Reference proteome</keyword>
<dbReference type="EMBL" id="JACHHJ010000008">
    <property type="protein sequence ID" value="MBB6451508.1"/>
    <property type="molecule type" value="Genomic_DNA"/>
</dbReference>
<dbReference type="Pfam" id="PF09115">
    <property type="entry name" value="DNApol3-delta_C"/>
    <property type="match status" value="1"/>
</dbReference>
<keyword evidence="4 9" id="KW-0548">Nucleotidyltransferase</keyword>
<dbReference type="EC" id="2.7.7.7" evidence="1"/>
<sequence>MEWDALRAEQPVVTQLLQHAVWRERLPHAYTFEGEDRGELIGAATLLCRAFMCSSKEPKDKPCNQCSECKRVLSGNHPDVTFIQPDGLSIKKGQVELLQKEFAFKGMESVKKAYIIEEADKMTDSAANSLLTSLEEPGGETLAILTTGNLHFLLPTIVSRSQVLSFTPLSESKRQERLQEQGETLELAAIKARVGDKPTEIPAEERKTWIVQGRQVVIQLAEEVFKRPPQAKLLLQEKWHTHFKDRGSIDIGLDLFLYWYRDVLYTKWGREDLAYPDQLERLKAEAFNRSEYMLAANMKAVMEAKKYLAANVNPQLLMERLLLRLQEGS</sequence>
<name>A0A841Q2U3_9BACL</name>
<evidence type="ECO:0000256" key="7">
    <source>
        <dbReference type="ARBA" id="ARBA00049244"/>
    </source>
</evidence>
<evidence type="ECO:0000256" key="5">
    <source>
        <dbReference type="ARBA" id="ARBA00022705"/>
    </source>
</evidence>
<dbReference type="GO" id="GO:0003887">
    <property type="term" value="F:DNA-directed DNA polymerase activity"/>
    <property type="evidence" value="ECO:0007669"/>
    <property type="project" value="UniProtKB-KW"/>
</dbReference>
<dbReference type="AlphaFoldDB" id="A0A841Q2U3"/>
<evidence type="ECO:0000313" key="9">
    <source>
        <dbReference type="EMBL" id="MBB6451508.1"/>
    </source>
</evidence>
<proteinExistence type="predicted"/>
<dbReference type="Pfam" id="PF13177">
    <property type="entry name" value="DNA_pol3_delta2"/>
    <property type="match status" value="1"/>
</dbReference>